<sequence length="70" mass="7855">MKLLYKAGEMICRCGGAFVPVDPNWRNAPSGYCLKLKCSNQDCKETSFAVASKEEVTNESSDWNKNNYGR</sequence>
<dbReference type="AlphaFoldDB" id="A0A6M3JHP3"/>
<organism evidence="1">
    <name type="scientific">viral metagenome</name>
    <dbReference type="NCBI Taxonomy" id="1070528"/>
    <lineage>
        <taxon>unclassified sequences</taxon>
        <taxon>metagenomes</taxon>
        <taxon>organismal metagenomes</taxon>
    </lineage>
</organism>
<accession>A0A6M3JHP3</accession>
<protein>
    <submittedName>
        <fullName evidence="1">Uncharacterized protein</fullName>
    </submittedName>
</protein>
<gene>
    <name evidence="1" type="ORF">MM415A06202_0006</name>
</gene>
<reference evidence="1" key="1">
    <citation type="submission" date="2020-03" db="EMBL/GenBank/DDBJ databases">
        <title>The deep terrestrial virosphere.</title>
        <authorList>
            <person name="Holmfeldt K."/>
            <person name="Nilsson E."/>
            <person name="Simone D."/>
            <person name="Lopez-Fernandez M."/>
            <person name="Wu X."/>
            <person name="de Brujin I."/>
            <person name="Lundin D."/>
            <person name="Andersson A."/>
            <person name="Bertilsson S."/>
            <person name="Dopson M."/>
        </authorList>
    </citation>
    <scope>NUCLEOTIDE SEQUENCE</scope>
    <source>
        <strain evidence="1">MM415A06202</strain>
    </source>
</reference>
<dbReference type="EMBL" id="MT141627">
    <property type="protein sequence ID" value="QJA68551.1"/>
    <property type="molecule type" value="Genomic_DNA"/>
</dbReference>
<name>A0A6M3JHP3_9ZZZZ</name>
<evidence type="ECO:0000313" key="1">
    <source>
        <dbReference type="EMBL" id="QJA68551.1"/>
    </source>
</evidence>
<proteinExistence type="predicted"/>